<accession>A0ABW8ZT48</accession>
<comment type="caution">
    <text evidence="1">The sequence shown here is derived from an EMBL/GenBank/DDBJ whole genome shotgun (WGS) entry which is preliminary data.</text>
</comment>
<gene>
    <name evidence="1" type="ORF">PQR66_19450</name>
</gene>
<sequence length="165" mass="19253">MSAPDLLGFSGDWATYVEVIYERYCDDLVRNERELWGRPVSTRYNPATNGKHFSFWHVISEGKVEVDRLPDLQRCSRIGWIAWVIESCHQSAAGFSWWISERTTSRGRKKNLVLWAEADDFVVVVEPRQEYVLLVSAYPVQGRRAARLAIERDEYWNGQLMAPLW</sequence>
<proteinExistence type="predicted"/>
<dbReference type="RefSeq" id="WP_408329192.1">
    <property type="nucleotide sequence ID" value="NZ_JAQQFH010000008.1"/>
</dbReference>
<name>A0ABW8ZT48_9BURK</name>
<reference evidence="1 2" key="1">
    <citation type="journal article" date="2024" name="Chem. Sci.">
        <title>Discovery of megapolipeptins by genome mining of a Burkholderiales bacteria collection.</title>
        <authorList>
            <person name="Paulo B.S."/>
            <person name="Recchia M.J.J."/>
            <person name="Lee S."/>
            <person name="Fergusson C.H."/>
            <person name="Romanowski S.B."/>
            <person name="Hernandez A."/>
            <person name="Krull N."/>
            <person name="Liu D.Y."/>
            <person name="Cavanagh H."/>
            <person name="Bos A."/>
            <person name="Gray C.A."/>
            <person name="Murphy B.T."/>
            <person name="Linington R.G."/>
            <person name="Eustaquio A.S."/>
        </authorList>
    </citation>
    <scope>NUCLEOTIDE SEQUENCE [LARGE SCALE GENOMIC DNA]</scope>
    <source>
        <strain evidence="1 2">RL16-012-BIC-B</strain>
    </source>
</reference>
<keyword evidence="2" id="KW-1185">Reference proteome</keyword>
<evidence type="ECO:0000313" key="2">
    <source>
        <dbReference type="Proteomes" id="UP001629249"/>
    </source>
</evidence>
<dbReference type="Proteomes" id="UP001629249">
    <property type="component" value="Unassembled WGS sequence"/>
</dbReference>
<protein>
    <submittedName>
        <fullName evidence="1">Uncharacterized protein</fullName>
    </submittedName>
</protein>
<dbReference type="EMBL" id="JAQQFN010000014">
    <property type="protein sequence ID" value="MFL9885228.1"/>
    <property type="molecule type" value="Genomic_DNA"/>
</dbReference>
<organism evidence="1 2">
    <name type="scientific">Paraburkholderia agricolaris</name>
    <dbReference type="NCBI Taxonomy" id="2152888"/>
    <lineage>
        <taxon>Bacteria</taxon>
        <taxon>Pseudomonadati</taxon>
        <taxon>Pseudomonadota</taxon>
        <taxon>Betaproteobacteria</taxon>
        <taxon>Burkholderiales</taxon>
        <taxon>Burkholderiaceae</taxon>
        <taxon>Paraburkholderia</taxon>
    </lineage>
</organism>
<evidence type="ECO:0000313" key="1">
    <source>
        <dbReference type="EMBL" id="MFL9885228.1"/>
    </source>
</evidence>